<dbReference type="InterPro" id="IPR013815">
    <property type="entry name" value="ATP_grasp_subdomain_1"/>
</dbReference>
<dbReference type="Pfam" id="PF19045">
    <property type="entry name" value="Ligase_CoA_2"/>
    <property type="match status" value="1"/>
</dbReference>
<dbReference type="GO" id="GO:0005524">
    <property type="term" value="F:ATP binding"/>
    <property type="evidence" value="ECO:0007669"/>
    <property type="project" value="UniProtKB-UniRule"/>
</dbReference>
<dbReference type="Gene3D" id="3.30.470.20">
    <property type="entry name" value="ATP-grasp fold, B domain"/>
    <property type="match status" value="1"/>
</dbReference>
<sequence>MEELFEPRAIAVIGATPKEGKVGNTLLKNLSKFKGKIYAVNPKYREVLGVECYPSVKDLPEEVDLAVIAVPAEVVPKVLEECGEKGVKAAVVISAGFREVGNYKLEMELVEICKKYGIKMVGPNCLGIINTSNGLNATFSGVEPLRGRIALISQSGALIVAIMDWALANNIGFSKIVSLGNKALLNECDFIEYLSNDDETEVIALYVEGIEEGRRFMEIAEKCRKPIVAIKSGKTSAGAKAVSSHTGSLAGSYEACRTAFRQSGVVEAESVEELFDFSTVLSYIKGFRGGVAIVTNSGGPAVMASDAVEKYNLNLASFEHETVEMLRSIAPYGNVYNPVDVLGDADAERFCKALDIVAKDRNVGLILAILTPTATIDGVKVAEKIVGINKKVVGCFMGGKSFEEAVRILREKGIANFNDPVRAVKAIASVQFYSRRTKRKEFVRFDVDLKKVRELLKRGLYFEVVREYGIPVPPYGIARSAEEALEIADKIGYPVAMKVVSPKIIHKTDVGCVKLNVTRNEVVKIFYEILKRAEEFGDVEGVMIQKMMPTGKEVIVGMKRDPSFGPLVMFGMGGIYVDVFRDVSFRIAPISREDAEEMVREVKAYRILQGVRGEKPSDVDAIIDVILRVSQMVMDLEEILELDINPIFVYEKGCCAVDVKVIV</sequence>
<dbReference type="Pfam" id="PF13549">
    <property type="entry name" value="ATP-grasp_5"/>
    <property type="match status" value="1"/>
</dbReference>
<dbReference type="SUPFAM" id="SSF51735">
    <property type="entry name" value="NAD(P)-binding Rossmann-fold domains"/>
    <property type="match status" value="1"/>
</dbReference>
<evidence type="ECO:0000256" key="3">
    <source>
        <dbReference type="ARBA" id="ARBA00022598"/>
    </source>
</evidence>
<dbReference type="KEGG" id="apo:Arcpr_0286"/>
<gene>
    <name evidence="8" type="ordered locus">Arcpr_0286</name>
</gene>
<dbReference type="InterPro" id="IPR051538">
    <property type="entry name" value="Acyl-CoA_Synth/Transferase"/>
</dbReference>
<dbReference type="PANTHER" id="PTHR43334:SF2">
    <property type="entry name" value="ACETATE--COA LIGASE [ADP-FORMING]"/>
    <property type="match status" value="1"/>
</dbReference>
<dbReference type="RefSeq" id="WP_012939692.1">
    <property type="nucleotide sequence ID" value="NC_013741.1"/>
</dbReference>
<dbReference type="FunFam" id="3.30.1490.20:FF:000020">
    <property type="entry name" value="Protein lysine acetyltransferase"/>
    <property type="match status" value="1"/>
</dbReference>
<dbReference type="EMBL" id="CP001857">
    <property type="protein sequence ID" value="ADB57356.1"/>
    <property type="molecule type" value="Genomic_DNA"/>
</dbReference>
<dbReference type="Pfam" id="PF13380">
    <property type="entry name" value="CoA_binding_2"/>
    <property type="match status" value="1"/>
</dbReference>
<dbReference type="AlphaFoldDB" id="D2RGD1"/>
<keyword evidence="9" id="KW-1185">Reference proteome</keyword>
<keyword evidence="5 6" id="KW-0067">ATP-binding</keyword>
<comment type="catalytic activity">
    <reaction evidence="1">
        <text>acetate + ATP + CoA = acetyl-CoA + ADP + phosphate</text>
        <dbReference type="Rhea" id="RHEA:15081"/>
        <dbReference type="ChEBI" id="CHEBI:30089"/>
        <dbReference type="ChEBI" id="CHEBI:30616"/>
        <dbReference type="ChEBI" id="CHEBI:43474"/>
        <dbReference type="ChEBI" id="CHEBI:57287"/>
        <dbReference type="ChEBI" id="CHEBI:57288"/>
        <dbReference type="ChEBI" id="CHEBI:456216"/>
        <dbReference type="EC" id="6.2.1.13"/>
    </reaction>
</comment>
<dbReference type="Gene3D" id="3.40.50.261">
    <property type="entry name" value="Succinyl-CoA synthetase domains"/>
    <property type="match status" value="2"/>
</dbReference>
<evidence type="ECO:0000256" key="5">
    <source>
        <dbReference type="ARBA" id="ARBA00022840"/>
    </source>
</evidence>
<dbReference type="InterPro" id="IPR003781">
    <property type="entry name" value="CoA-bd"/>
</dbReference>
<proteinExistence type="predicted"/>
<keyword evidence="3" id="KW-0436">Ligase</keyword>
<dbReference type="EC" id="6.2.1.13" evidence="2"/>
<dbReference type="Gene3D" id="3.30.1490.20">
    <property type="entry name" value="ATP-grasp fold, A domain"/>
    <property type="match status" value="1"/>
</dbReference>
<dbReference type="Gene3D" id="3.40.50.720">
    <property type="entry name" value="NAD(P)-binding Rossmann-like Domain"/>
    <property type="match status" value="1"/>
</dbReference>
<dbReference type="GO" id="GO:0043758">
    <property type="term" value="F:acetate-CoA ligase (ADP-forming) activity"/>
    <property type="evidence" value="ECO:0007669"/>
    <property type="project" value="UniProtKB-EC"/>
</dbReference>
<organism evidence="8 9">
    <name type="scientific">Archaeoglobus profundus (strain DSM 5631 / JCM 9629 / NBRC 100127 / Av18)</name>
    <dbReference type="NCBI Taxonomy" id="572546"/>
    <lineage>
        <taxon>Archaea</taxon>
        <taxon>Methanobacteriati</taxon>
        <taxon>Methanobacteriota</taxon>
        <taxon>Archaeoglobi</taxon>
        <taxon>Archaeoglobales</taxon>
        <taxon>Archaeoglobaceae</taxon>
        <taxon>Archaeoglobus</taxon>
    </lineage>
</organism>
<dbReference type="PROSITE" id="PS50975">
    <property type="entry name" value="ATP_GRASP"/>
    <property type="match status" value="1"/>
</dbReference>
<dbReference type="GeneID" id="8738939"/>
<evidence type="ECO:0000256" key="1">
    <source>
        <dbReference type="ARBA" id="ARBA00001619"/>
    </source>
</evidence>
<dbReference type="SMART" id="SM00881">
    <property type="entry name" value="CoA_binding"/>
    <property type="match status" value="1"/>
</dbReference>
<protein>
    <recommendedName>
        <fullName evidence="2">acetate--CoA ligase (ADP-forming)</fullName>
        <ecNumber evidence="2">6.2.1.13</ecNumber>
    </recommendedName>
</protein>
<evidence type="ECO:0000313" key="8">
    <source>
        <dbReference type="EMBL" id="ADB57356.1"/>
    </source>
</evidence>
<reference evidence="8 9" key="1">
    <citation type="journal article" date="2010" name="Stand. Genomic Sci.">
        <title>Complete genome sequence of Archaeoglobus profundus type strain (AV18).</title>
        <authorList>
            <person name="von Jan M."/>
            <person name="Lapidus A."/>
            <person name="Del Rio T.G."/>
            <person name="Copeland A."/>
            <person name="Tice H."/>
            <person name="Cheng J.F."/>
            <person name="Lucas S."/>
            <person name="Chen F."/>
            <person name="Nolan M."/>
            <person name="Goodwin L."/>
            <person name="Han C."/>
            <person name="Pitluck S."/>
            <person name="Liolios K."/>
            <person name="Ivanova N."/>
            <person name="Mavromatis K."/>
            <person name="Ovchinnikova G."/>
            <person name="Chertkov O."/>
            <person name="Pati A."/>
            <person name="Chen A."/>
            <person name="Palaniappan K."/>
            <person name="Land M."/>
            <person name="Hauser L."/>
            <person name="Chang Y.J."/>
            <person name="Jeffries C.D."/>
            <person name="Saunders E."/>
            <person name="Brettin T."/>
            <person name="Detter J.C."/>
            <person name="Chain P."/>
            <person name="Eichinger K."/>
            <person name="Huber H."/>
            <person name="Spring S."/>
            <person name="Rohde M."/>
            <person name="Goker M."/>
            <person name="Wirth R."/>
            <person name="Woyke T."/>
            <person name="Bristow J."/>
            <person name="Eisen J.A."/>
            <person name="Markowitz V."/>
            <person name="Hugenholtz P."/>
            <person name="Kyrpides N.C."/>
            <person name="Klenk H.P."/>
        </authorList>
    </citation>
    <scope>NUCLEOTIDE SEQUENCE [LARGE SCALE GENOMIC DNA]</scope>
    <source>
        <strain evidence="9">DSM 5631 / JCM 9629 / NBRC 100127 / Av18</strain>
    </source>
</reference>
<accession>D2RGD1</accession>
<dbReference type="PANTHER" id="PTHR43334">
    <property type="entry name" value="ACETATE--COA LIGASE [ADP-FORMING]"/>
    <property type="match status" value="1"/>
</dbReference>
<dbReference type="SUPFAM" id="SSF52210">
    <property type="entry name" value="Succinyl-CoA synthetase domains"/>
    <property type="match status" value="2"/>
</dbReference>
<dbReference type="InterPro" id="IPR043938">
    <property type="entry name" value="Ligase_CoA_dom"/>
</dbReference>
<feature type="domain" description="ATP-grasp" evidence="7">
    <location>
        <begin position="462"/>
        <end position="498"/>
    </location>
</feature>
<dbReference type="InterPro" id="IPR011761">
    <property type="entry name" value="ATP-grasp"/>
</dbReference>
<dbReference type="OrthoDB" id="50180at2157"/>
<dbReference type="InterPro" id="IPR016102">
    <property type="entry name" value="Succinyl-CoA_synth-like"/>
</dbReference>
<dbReference type="InterPro" id="IPR032875">
    <property type="entry name" value="Succ_CoA_lig_flav_dom"/>
</dbReference>
<evidence type="ECO:0000313" key="9">
    <source>
        <dbReference type="Proteomes" id="UP000001901"/>
    </source>
</evidence>
<dbReference type="InterPro" id="IPR036291">
    <property type="entry name" value="NAD(P)-bd_dom_sf"/>
</dbReference>
<dbReference type="STRING" id="572546.Arcpr_0286"/>
<dbReference type="GO" id="GO:0046872">
    <property type="term" value="F:metal ion binding"/>
    <property type="evidence" value="ECO:0007669"/>
    <property type="project" value="InterPro"/>
</dbReference>
<evidence type="ECO:0000259" key="7">
    <source>
        <dbReference type="PROSITE" id="PS50975"/>
    </source>
</evidence>
<dbReference type="Proteomes" id="UP000001901">
    <property type="component" value="Chromosome"/>
</dbReference>
<keyword evidence="4 6" id="KW-0547">Nucleotide-binding</keyword>
<dbReference type="SUPFAM" id="SSF56059">
    <property type="entry name" value="Glutathione synthetase ATP-binding domain-like"/>
    <property type="match status" value="1"/>
</dbReference>
<name>D2RGD1_ARCPA</name>
<evidence type="ECO:0000256" key="2">
    <source>
        <dbReference type="ARBA" id="ARBA00012957"/>
    </source>
</evidence>
<dbReference type="HOGENOM" id="CLU_007415_3_1_2"/>
<dbReference type="Pfam" id="PF13607">
    <property type="entry name" value="Succ_CoA_lig"/>
    <property type="match status" value="1"/>
</dbReference>
<dbReference type="PaxDb" id="572546-Arcpr_0286"/>
<evidence type="ECO:0000256" key="6">
    <source>
        <dbReference type="PROSITE-ProRule" id="PRU00409"/>
    </source>
</evidence>
<dbReference type="eggNOG" id="arCOG01340">
    <property type="taxonomic scope" value="Archaea"/>
</dbReference>
<dbReference type="eggNOG" id="arCOG01338">
    <property type="taxonomic scope" value="Archaea"/>
</dbReference>
<evidence type="ECO:0000256" key="4">
    <source>
        <dbReference type="ARBA" id="ARBA00022741"/>
    </source>
</evidence>